<keyword evidence="5" id="KW-1185">Reference proteome</keyword>
<dbReference type="EMBL" id="LGRX02025711">
    <property type="protein sequence ID" value="KAK3251964.1"/>
    <property type="molecule type" value="Genomic_DNA"/>
</dbReference>
<evidence type="ECO:0000256" key="1">
    <source>
        <dbReference type="SAM" id="MobiDB-lite"/>
    </source>
</evidence>
<accession>A0AAE0F572</accession>
<evidence type="ECO:0000256" key="2">
    <source>
        <dbReference type="SAM" id="Phobius"/>
    </source>
</evidence>
<keyword evidence="2" id="KW-0812">Transmembrane</keyword>
<gene>
    <name evidence="4" type="ORF">CYMTET_38719</name>
</gene>
<keyword evidence="2" id="KW-0472">Membrane</keyword>
<dbReference type="PANTHER" id="PTHR42834:SF1">
    <property type="entry name" value="ENDONUCLEASE_EXONUCLEASE_PHOSPHATASE FAMILY PROTEIN (AFU_ORTHOLOGUE AFUA_3G09210)"/>
    <property type="match status" value="1"/>
</dbReference>
<evidence type="ECO:0000256" key="3">
    <source>
        <dbReference type="SAM" id="SignalP"/>
    </source>
</evidence>
<reference evidence="4 5" key="1">
    <citation type="journal article" date="2015" name="Genome Biol. Evol.">
        <title>Comparative Genomics of a Bacterivorous Green Alga Reveals Evolutionary Causalities and Consequences of Phago-Mixotrophic Mode of Nutrition.</title>
        <authorList>
            <person name="Burns J.A."/>
            <person name="Paasch A."/>
            <person name="Narechania A."/>
            <person name="Kim E."/>
        </authorList>
    </citation>
    <scope>NUCLEOTIDE SEQUENCE [LARGE SCALE GENOMIC DNA]</scope>
    <source>
        <strain evidence="4 5">PLY_AMNH</strain>
    </source>
</reference>
<feature type="transmembrane region" description="Helical" evidence="2">
    <location>
        <begin position="2355"/>
        <end position="2377"/>
    </location>
</feature>
<feature type="chain" id="PRO_5042165531" evidence="3">
    <location>
        <begin position="25"/>
        <end position="2424"/>
    </location>
</feature>
<protein>
    <submittedName>
        <fullName evidence="4">Uncharacterized protein</fullName>
    </submittedName>
</protein>
<evidence type="ECO:0000313" key="4">
    <source>
        <dbReference type="EMBL" id="KAK3251964.1"/>
    </source>
</evidence>
<sequence length="2424" mass="255821">MVKASVSNLLLLLAVGGNLPFAHGSGTAMPLNISEIQTPGSGATDGNCTSFASPRQGDLVLTRGVVTVVQDGGDMYIIEDAAGGAYSGIKVYLEDIAQRKLLSAGGSLPKLGDLVEVIGTVHEHYDLTQITAVVNTTVLAQGLPLPEPMNVTTGMFNHSAGCTAAAEMYEGVLTRFSGVKIESLRDEHGQVMINDGSGAMEMEDTMVDIYAVHPQLQVGDMVTEVVGVMDFGYGSYEVEPRSAADVGGTSIMEIQAAVNGTEGECASFGSPYEGMAVNVSGVVTGVMYSGFFLQETGAVHAGIYVYLNAGTQRDAYGAGGYMPELGMTFWVSGTVLEYSGLSELYPVTDAVNVTVGTAHVTALQVSTGMYGSGCTAEMESYEGVLVEAWSSMMLEEGSELMSLMGVVHWMENEFVLTPRNADDVKVVPGSSPPPVEIKSYSIAEIQTVQSGIDGNCSSFASPVEGELVSTSGVVTVVQDGYMYFIEDYDGGAYSGVKEPMNVTPGMFNHSAGCTAAAEMYEGVLTRFSGVKIESLRDEHGQVMINDGSGAMEMEDTMVDIYAVHPQLQVGDMVTEVVGVMDFGYGSYEVEPRSAADVGGTSIMEIQAAVNGTEGECASFGSPYEGMAVNVSGVVTGVMYSGFFLQETGAVHAGIYVHLNAGTQRDAYGAGGYMPELGMTFWVSGTVLEYSGLSELYPVTDAVNVTVGTAHVTALQVSTGMYGSGCTAEMESYEGVLVEAWSSMMLEEGSELMSLMGVVHWMENEFVLTPRNADDVKVVPGSSPPPVEIKSYSIAEIQTVQSGIDGNCSSFASPVEGELVSTSGVVTVVQDGYMYFIEDYDGGAYSGVKEPMNVTPGMFNHSAGCTAAAEMYEGVLTRFSGVKIESLRDEHGQVMIDDGSGAMEMEDTMVDVYAVHPQLQVGDMVTEVVGVMDFGYGSYEVEPRSAADVGGTSIMEIQAAVNGTEGECASFGSPYEGMAVNVSGVVTGVMYSGFFLQETGAVHAGIYVYLNAGTQRDAYGAGGYMPELGMTFWVSGTVLEYSGLSELYPVTDAVNVTVGTAHVTALQVSTGMYGSGCTAEMESYEGVLVEAWSSMMLEEGSELMSLMGVVHWMENEFVLTPRNADDVKVVPGSSPPPVEIKSYSIAEIQTVQSGIDGNCSSFASPVEGELVSTSGVVTVVQDGYMYFIEDYDGGAYSGVKEPMNVTPGMFNHSAGCTAAAEMYEGVLTRFSGVKIESLRDEHGQVMINDGSGTMEMEDTMVDVYAVHPQLQVGDMVAEMVGVMDFGYGSYEVEPRSAADVGGTSIMEIQAAVNGTEGECASFGSPYEGMAVNVSGVVTGVMYSGFFLQETGAVHAGIYVHLNAGTQRDAYGAGGYMPELGMTFWVSGTVLEYSGLSELYPVTDAVNVTVGTAHVTALQVSTGMYGSGCTAEMESYEGVLVEAWSSMMLEEGSELMSLMGVVHWMENEFVLTPRNADDVKVVPGSSPPPVEIKSYSIAEIQTVQSGIDGNCSSFASPVEGELVSTSGVVTVVQDGYMYFIEDYDGGAYSGVKEPMNVTPGMFNHSAGCTAAAEMYEGVLTRFSGVKIESLRDEHGQVMINDGSGAMEMEDTMVDIYAVHPQLQVGDMVTEVVGVMDFGYGSYEVEPRSAADVGGTSIMEIQAAVNGTEGECASFGSPYEGMAVNVSGVVTGVMYSGFFLQETGAVHAGIYVYLNAGTQRDAYGAGGYMPELGMTFWVSGTVLEYSGLSELYPVTDAVNVTVGTAHVTALQVSTGMYGSGCTAEMESYEGVLVEAWSSMMLEEGSELMSLMGVVHWMENEFVLTPRNADDVKVVPGSSPPPVEIKSYSIAEIQTVQSGIDGNCSSFASPVEGELVSTSGVVTVVQDGYMYFIEDYDGGAYSGVKEPMNVTPGMFNHSAGCTAAAEMYEGVLTRFSGVKIESLRDEHGQVMINDGSGAMEMEDTMVDIYAVHPQLQVGDMVTEVVGVMDFGYGSYEVEPRSAADVGGTSIMEIQAAVNGTEGECASFGSPYEGMAVNVSGVVTGVMYSGFFLQETGAVHAGIYVHLNTGTQRDAYGAGGYMPELGMTFWVSGTVLEYSGLSELYPVTDAVNVTVGTAHVTALQVSTGMYGSGCTAEMESYEGVLVEAWSSMMLEEGSELMSLMGVVHWMENEFVLTPRNADDGKVVPGSSPPPRPLPPPPSPPPGYVAHSTPCPLLPIPPSPALPPPSPPPPPPPSVATVDFKMHFEDLNLGSDFDQVTFTLEYKAEVAKSAHVPEDYISVTISAGSIVVDTQVIFVSDAATAEAFSEKLEEEDQIFTDNFTQTYGNYSATDVVYSVLSSPPPSPSPPPQDQDSNSDGLGVGAIVGIVIAAVVAVAAGIVFTDRALGTGFITLKRDQDTETSQWCASHQPPLTKYPELITSPLGHLAP</sequence>
<feature type="compositionally biased region" description="Pro residues" evidence="1">
    <location>
        <begin position="2185"/>
        <end position="2201"/>
    </location>
</feature>
<feature type="region of interest" description="Disordered" evidence="1">
    <location>
        <begin position="2333"/>
        <end position="2353"/>
    </location>
</feature>
<name>A0AAE0F572_9CHLO</name>
<dbReference type="Proteomes" id="UP001190700">
    <property type="component" value="Unassembled WGS sequence"/>
</dbReference>
<organism evidence="4 5">
    <name type="scientific">Cymbomonas tetramitiformis</name>
    <dbReference type="NCBI Taxonomy" id="36881"/>
    <lineage>
        <taxon>Eukaryota</taxon>
        <taxon>Viridiplantae</taxon>
        <taxon>Chlorophyta</taxon>
        <taxon>Pyramimonadophyceae</taxon>
        <taxon>Pyramimonadales</taxon>
        <taxon>Pyramimonadaceae</taxon>
        <taxon>Cymbomonas</taxon>
    </lineage>
</organism>
<feature type="compositionally biased region" description="Pro residues" evidence="1">
    <location>
        <begin position="2336"/>
        <end position="2346"/>
    </location>
</feature>
<proteinExistence type="predicted"/>
<feature type="region of interest" description="Disordered" evidence="1">
    <location>
        <begin position="2175"/>
        <end position="2234"/>
    </location>
</feature>
<keyword evidence="2" id="KW-1133">Transmembrane helix</keyword>
<dbReference type="CDD" id="cd04486">
    <property type="entry name" value="YhcR_OBF_like"/>
    <property type="match status" value="1"/>
</dbReference>
<dbReference type="PANTHER" id="PTHR42834">
    <property type="entry name" value="ENDONUCLEASE/EXONUCLEASE/PHOSPHATASE FAMILY PROTEIN (AFU_ORTHOLOGUE AFUA_3G09210)"/>
    <property type="match status" value="1"/>
</dbReference>
<keyword evidence="3" id="KW-0732">Signal</keyword>
<feature type="compositionally biased region" description="Pro residues" evidence="1">
    <location>
        <begin position="2210"/>
        <end position="2232"/>
    </location>
</feature>
<evidence type="ECO:0000313" key="5">
    <source>
        <dbReference type="Proteomes" id="UP001190700"/>
    </source>
</evidence>
<comment type="caution">
    <text evidence="4">The sequence shown here is derived from an EMBL/GenBank/DDBJ whole genome shotgun (WGS) entry which is preliminary data.</text>
</comment>
<dbReference type="SMART" id="SM00029">
    <property type="entry name" value="GASTRIN"/>
    <property type="match status" value="6"/>
</dbReference>
<feature type="signal peptide" evidence="3">
    <location>
        <begin position="1"/>
        <end position="24"/>
    </location>
</feature>